<protein>
    <submittedName>
        <fullName evidence="12">Response regulator</fullName>
    </submittedName>
</protein>
<dbReference type="Pfam" id="PF00072">
    <property type="entry name" value="Response_reg"/>
    <property type="match status" value="1"/>
</dbReference>
<feature type="coiled-coil region" evidence="9">
    <location>
        <begin position="109"/>
        <end position="136"/>
    </location>
</feature>
<dbReference type="PANTHER" id="PTHR42713">
    <property type="entry name" value="HISTIDINE KINASE-RELATED"/>
    <property type="match status" value="1"/>
</dbReference>
<dbReference type="Gene3D" id="1.10.10.60">
    <property type="entry name" value="Homeodomain-like"/>
    <property type="match status" value="2"/>
</dbReference>
<dbReference type="InterPro" id="IPR001789">
    <property type="entry name" value="Sig_transdc_resp-reg_receiver"/>
</dbReference>
<evidence type="ECO:0000256" key="7">
    <source>
        <dbReference type="ARBA" id="ARBA00023163"/>
    </source>
</evidence>
<evidence type="ECO:0000313" key="13">
    <source>
        <dbReference type="Proteomes" id="UP001589747"/>
    </source>
</evidence>
<dbReference type="Pfam" id="PF17853">
    <property type="entry name" value="GGDEF_2"/>
    <property type="match status" value="1"/>
</dbReference>
<evidence type="ECO:0000256" key="6">
    <source>
        <dbReference type="ARBA" id="ARBA00023125"/>
    </source>
</evidence>
<gene>
    <name evidence="12" type="ORF">ACFFSY_19505</name>
</gene>
<keyword evidence="7" id="KW-0804">Transcription</keyword>
<evidence type="ECO:0000256" key="5">
    <source>
        <dbReference type="ARBA" id="ARBA00023015"/>
    </source>
</evidence>
<dbReference type="RefSeq" id="WP_377497114.1">
    <property type="nucleotide sequence ID" value="NZ_JBHMDO010000033.1"/>
</dbReference>
<dbReference type="InterPro" id="IPR018062">
    <property type="entry name" value="HTH_AraC-typ_CS"/>
</dbReference>
<dbReference type="PROSITE" id="PS01124">
    <property type="entry name" value="HTH_ARAC_FAMILY_2"/>
    <property type="match status" value="1"/>
</dbReference>
<evidence type="ECO:0000256" key="3">
    <source>
        <dbReference type="ARBA" id="ARBA00022553"/>
    </source>
</evidence>
<evidence type="ECO:0000313" key="12">
    <source>
        <dbReference type="EMBL" id="MFB9328120.1"/>
    </source>
</evidence>
<dbReference type="SUPFAM" id="SSF46689">
    <property type="entry name" value="Homeodomain-like"/>
    <property type="match status" value="2"/>
</dbReference>
<sequence length="521" mass="59117">MYTILIVDDERLELEAFSENVPWASMGIRVVGTAKNGREALELTQRLNPDIILTDVRMPIMDGLEFAKRAKQHDKKVKIVFLSGHDEFQYIKTALAVEASGYLLKPIDMEELAQLMEKVKAKCEEAKLTAQSEELAKDKLLRLLLTEDSPEHRSKLAEQLHQLERAGLPHFASYRAAYLSVNNCGDSDEAGEPVSDPIQSSVRESLYRCLRALGYTGRCLDWEAGAFAALYRIEPGGDDEAMWERLQQLLAEDFPIRLTIGLSRMGERLEDAYALFREARLAGEHVFYEGSGSLLVAERLREPATGEIDAEETKALLCKLIGHQQSEETEVAISRFFQKLRECRAHRHLVRTAAVRLAAGVLKHFGAAMKELSLPLTNSEWTIMNDCQTMAEIEAHVQDICHRLVMALSEKDKDRHQHVVRHIRSIIEASFHKPLTVEDIAREVYLSPNYIRTLFKEKTGQTILEVITRKRMEHASALLADKSLKIHEVAIRVGYENVSYFCSIFQKTTGHTPNGYRKQIC</sequence>
<organism evidence="12 13">
    <name type="scientific">Paenibacillus aurantiacus</name>
    <dbReference type="NCBI Taxonomy" id="1936118"/>
    <lineage>
        <taxon>Bacteria</taxon>
        <taxon>Bacillati</taxon>
        <taxon>Bacillota</taxon>
        <taxon>Bacilli</taxon>
        <taxon>Bacillales</taxon>
        <taxon>Paenibacillaceae</taxon>
        <taxon>Paenibacillus</taxon>
    </lineage>
</organism>
<dbReference type="InterPro" id="IPR011006">
    <property type="entry name" value="CheY-like_superfamily"/>
</dbReference>
<accession>A0ABV5KSB1</accession>
<dbReference type="InterPro" id="IPR020449">
    <property type="entry name" value="Tscrpt_reg_AraC-type_HTH"/>
</dbReference>
<name>A0ABV5KSB1_9BACL</name>
<evidence type="ECO:0000256" key="9">
    <source>
        <dbReference type="SAM" id="Coils"/>
    </source>
</evidence>
<dbReference type="SMART" id="SM00448">
    <property type="entry name" value="REC"/>
    <property type="match status" value="1"/>
</dbReference>
<evidence type="ECO:0000259" key="11">
    <source>
        <dbReference type="PROSITE" id="PS50110"/>
    </source>
</evidence>
<keyword evidence="2" id="KW-0963">Cytoplasm</keyword>
<dbReference type="PANTHER" id="PTHR42713:SF3">
    <property type="entry name" value="TRANSCRIPTIONAL REGULATORY PROTEIN HPTR"/>
    <property type="match status" value="1"/>
</dbReference>
<feature type="domain" description="HTH araC/xylS-type" evidence="10">
    <location>
        <begin position="421"/>
        <end position="519"/>
    </location>
</feature>
<keyword evidence="13" id="KW-1185">Reference proteome</keyword>
<comment type="subcellular location">
    <subcellularLocation>
        <location evidence="1">Cytoplasm</location>
    </subcellularLocation>
</comment>
<evidence type="ECO:0000256" key="8">
    <source>
        <dbReference type="PROSITE-ProRule" id="PRU00169"/>
    </source>
</evidence>
<reference evidence="12 13" key="1">
    <citation type="submission" date="2024-09" db="EMBL/GenBank/DDBJ databases">
        <authorList>
            <person name="Sun Q."/>
            <person name="Mori K."/>
        </authorList>
    </citation>
    <scope>NUCLEOTIDE SEQUENCE [LARGE SCALE GENOMIC DNA]</scope>
    <source>
        <strain evidence="12 13">TISTR 2452</strain>
    </source>
</reference>
<dbReference type="Proteomes" id="UP001589747">
    <property type="component" value="Unassembled WGS sequence"/>
</dbReference>
<evidence type="ECO:0000259" key="10">
    <source>
        <dbReference type="PROSITE" id="PS01124"/>
    </source>
</evidence>
<keyword evidence="4" id="KW-0902">Two-component regulatory system</keyword>
<evidence type="ECO:0000256" key="1">
    <source>
        <dbReference type="ARBA" id="ARBA00004496"/>
    </source>
</evidence>
<dbReference type="PROSITE" id="PS00041">
    <property type="entry name" value="HTH_ARAC_FAMILY_1"/>
    <property type="match status" value="1"/>
</dbReference>
<dbReference type="SMART" id="SM00342">
    <property type="entry name" value="HTH_ARAC"/>
    <property type="match status" value="1"/>
</dbReference>
<dbReference type="Pfam" id="PF12833">
    <property type="entry name" value="HTH_18"/>
    <property type="match status" value="1"/>
</dbReference>
<keyword evidence="6" id="KW-0238">DNA-binding</keyword>
<feature type="modified residue" description="4-aspartylphosphate" evidence="8">
    <location>
        <position position="55"/>
    </location>
</feature>
<dbReference type="CDD" id="cd17536">
    <property type="entry name" value="REC_YesN-like"/>
    <property type="match status" value="1"/>
</dbReference>
<dbReference type="PRINTS" id="PR00032">
    <property type="entry name" value="HTHARAC"/>
</dbReference>
<dbReference type="Gene3D" id="3.40.50.2300">
    <property type="match status" value="1"/>
</dbReference>
<dbReference type="InterPro" id="IPR041522">
    <property type="entry name" value="CdaR_GGDEF"/>
</dbReference>
<dbReference type="SUPFAM" id="SSF52172">
    <property type="entry name" value="CheY-like"/>
    <property type="match status" value="1"/>
</dbReference>
<dbReference type="InterPro" id="IPR051552">
    <property type="entry name" value="HptR"/>
</dbReference>
<dbReference type="EMBL" id="JBHMDO010000033">
    <property type="protein sequence ID" value="MFB9328120.1"/>
    <property type="molecule type" value="Genomic_DNA"/>
</dbReference>
<keyword evidence="3 8" id="KW-0597">Phosphoprotein</keyword>
<keyword evidence="9" id="KW-0175">Coiled coil</keyword>
<feature type="domain" description="Response regulatory" evidence="11">
    <location>
        <begin position="3"/>
        <end position="120"/>
    </location>
</feature>
<comment type="caution">
    <text evidence="12">The sequence shown here is derived from an EMBL/GenBank/DDBJ whole genome shotgun (WGS) entry which is preliminary data.</text>
</comment>
<evidence type="ECO:0000256" key="2">
    <source>
        <dbReference type="ARBA" id="ARBA00022490"/>
    </source>
</evidence>
<evidence type="ECO:0000256" key="4">
    <source>
        <dbReference type="ARBA" id="ARBA00023012"/>
    </source>
</evidence>
<keyword evidence="5" id="KW-0805">Transcription regulation</keyword>
<dbReference type="PROSITE" id="PS50110">
    <property type="entry name" value="RESPONSE_REGULATORY"/>
    <property type="match status" value="1"/>
</dbReference>
<dbReference type="InterPro" id="IPR018060">
    <property type="entry name" value="HTH_AraC"/>
</dbReference>
<proteinExistence type="predicted"/>
<dbReference type="InterPro" id="IPR009057">
    <property type="entry name" value="Homeodomain-like_sf"/>
</dbReference>